<dbReference type="Pfam" id="PF23598">
    <property type="entry name" value="LRR_14"/>
    <property type="match status" value="1"/>
</dbReference>
<dbReference type="InterPro" id="IPR044974">
    <property type="entry name" value="Disease_R_plants"/>
</dbReference>
<dbReference type="InterPro" id="IPR027417">
    <property type="entry name" value="P-loop_NTPase"/>
</dbReference>
<dbReference type="Pfam" id="PF01582">
    <property type="entry name" value="TIR"/>
    <property type="match status" value="1"/>
</dbReference>
<dbReference type="InterPro" id="IPR035897">
    <property type="entry name" value="Toll_tir_struct_dom_sf"/>
</dbReference>
<feature type="region of interest" description="Disordered" evidence="3">
    <location>
        <begin position="1469"/>
        <end position="1516"/>
    </location>
</feature>
<dbReference type="PROSITE" id="PS50104">
    <property type="entry name" value="TIR"/>
    <property type="match status" value="1"/>
</dbReference>
<accession>A0ABD3L531</accession>
<feature type="compositionally biased region" description="Basic residues" evidence="3">
    <location>
        <begin position="1479"/>
        <end position="1490"/>
    </location>
</feature>
<dbReference type="InterPro" id="IPR000157">
    <property type="entry name" value="TIR_dom"/>
</dbReference>
<keyword evidence="4" id="KW-1133">Transmembrane helix</keyword>
<evidence type="ECO:0000256" key="4">
    <source>
        <dbReference type="SAM" id="Phobius"/>
    </source>
</evidence>
<dbReference type="GO" id="GO:0006952">
    <property type="term" value="P:defense response"/>
    <property type="evidence" value="ECO:0007669"/>
    <property type="project" value="UniProtKB-KW"/>
</dbReference>
<dbReference type="SMART" id="SM00255">
    <property type="entry name" value="TIR"/>
    <property type="match status" value="1"/>
</dbReference>
<evidence type="ECO:0000259" key="5">
    <source>
        <dbReference type="PROSITE" id="PS50104"/>
    </source>
</evidence>
<feature type="region of interest" description="Disordered" evidence="3">
    <location>
        <begin position="1277"/>
        <end position="1307"/>
    </location>
</feature>
<dbReference type="Proteomes" id="UP001634007">
    <property type="component" value="Unassembled WGS sequence"/>
</dbReference>
<keyword evidence="2" id="KW-0677">Repeat</keyword>
<dbReference type="SUPFAM" id="SSF52540">
    <property type="entry name" value="P-loop containing nucleoside triphosphate hydrolases"/>
    <property type="match status" value="1"/>
</dbReference>
<feature type="compositionally biased region" description="Basic and acidic residues" evidence="3">
    <location>
        <begin position="1277"/>
        <end position="1295"/>
    </location>
</feature>
<keyword evidence="7" id="KW-1185">Reference proteome</keyword>
<evidence type="ECO:0000313" key="7">
    <source>
        <dbReference type="Proteomes" id="UP001634007"/>
    </source>
</evidence>
<evidence type="ECO:0000256" key="3">
    <source>
        <dbReference type="SAM" id="MobiDB-lite"/>
    </source>
</evidence>
<comment type="caution">
    <text evidence="6">The sequence shown here is derived from an EMBL/GenBank/DDBJ whole genome shotgun (WGS) entry which is preliminary data.</text>
</comment>
<dbReference type="InterPro" id="IPR002182">
    <property type="entry name" value="NB-ARC"/>
</dbReference>
<keyword evidence="4" id="KW-0812">Transmembrane</keyword>
<feature type="compositionally biased region" description="Acidic residues" evidence="3">
    <location>
        <begin position="1391"/>
        <end position="1420"/>
    </location>
</feature>
<dbReference type="SMART" id="SM00369">
    <property type="entry name" value="LRR_TYP"/>
    <property type="match status" value="4"/>
</dbReference>
<dbReference type="Gene3D" id="3.40.50.300">
    <property type="entry name" value="P-loop containing nucleotide triphosphate hydrolases"/>
    <property type="match status" value="1"/>
</dbReference>
<reference evidence="6 7" key="1">
    <citation type="submission" date="2024-11" db="EMBL/GenBank/DDBJ databases">
        <title>Chromosome-level genome assembly of Eucalyptus globulus Labill. provides insights into its genome evolution.</title>
        <authorList>
            <person name="Li X."/>
        </authorList>
    </citation>
    <scope>NUCLEOTIDE SEQUENCE [LARGE SCALE GENOMIC DNA]</scope>
    <source>
        <strain evidence="6">CL2024</strain>
        <tissue evidence="6">Fresh tender leaves</tissue>
    </source>
</reference>
<protein>
    <recommendedName>
        <fullName evidence="5">TIR domain-containing protein</fullName>
    </recommendedName>
</protein>
<dbReference type="Pfam" id="PF00931">
    <property type="entry name" value="NB-ARC"/>
    <property type="match status" value="1"/>
</dbReference>
<feature type="transmembrane region" description="Helical" evidence="4">
    <location>
        <begin position="70"/>
        <end position="86"/>
    </location>
</feature>
<dbReference type="InterPro" id="IPR032675">
    <property type="entry name" value="LRR_dom_sf"/>
</dbReference>
<organism evidence="6 7">
    <name type="scientific">Eucalyptus globulus</name>
    <name type="common">Tasmanian blue gum</name>
    <dbReference type="NCBI Taxonomy" id="34317"/>
    <lineage>
        <taxon>Eukaryota</taxon>
        <taxon>Viridiplantae</taxon>
        <taxon>Streptophyta</taxon>
        <taxon>Embryophyta</taxon>
        <taxon>Tracheophyta</taxon>
        <taxon>Spermatophyta</taxon>
        <taxon>Magnoliopsida</taxon>
        <taxon>eudicotyledons</taxon>
        <taxon>Gunneridae</taxon>
        <taxon>Pentapetalae</taxon>
        <taxon>rosids</taxon>
        <taxon>malvids</taxon>
        <taxon>Myrtales</taxon>
        <taxon>Myrtaceae</taxon>
        <taxon>Myrtoideae</taxon>
        <taxon>Eucalypteae</taxon>
        <taxon>Eucalyptus</taxon>
    </lineage>
</organism>
<keyword evidence="4" id="KW-0472">Membrane</keyword>
<feature type="transmembrane region" description="Helical" evidence="4">
    <location>
        <begin position="45"/>
        <end position="63"/>
    </location>
</feature>
<feature type="compositionally biased region" description="Low complexity" evidence="3">
    <location>
        <begin position="1367"/>
        <end position="1385"/>
    </location>
</feature>
<dbReference type="EMBL" id="JBJKBG010000003">
    <property type="protein sequence ID" value="KAL3746672.1"/>
    <property type="molecule type" value="Genomic_DNA"/>
</dbReference>
<dbReference type="InterPro" id="IPR055414">
    <property type="entry name" value="LRR_R13L4/SHOC2-like"/>
</dbReference>
<feature type="non-terminal residue" evidence="6">
    <location>
        <position position="1536"/>
    </location>
</feature>
<sequence length="1536" mass="172684">MLVKMAVAAVRLALLDPGVKWLVLALAVWVVVSALHGRIRRGDAGLAKLVMSALLVLAFSTVLKDRSAETLASFFVVWVGLLVLYVRPWWKFAGAAELLRGFSMGVLGCLALRHPRTETYALALAVWIALSAFCLLLETQEQDGADSVREEVGSSSSSSTFAKKEWSVFLSFNRGPDIPDAFIDFLMVQLTRSGISVFGDGKKVPEGEDLVEVIRRSNVWIPIISKGYASSESCLVELGLMLECRRTNGQTIIPIFYDVDPSDVRLVRDSFEISLKEHEMKGMDGRTIDAWGRALRELGDWDRFYSADNNSWSNYKLLKQLLLDVLQLFSKWDVKENLVGIQDRVQEVLTKLGVCYKEGQAVGLHGGDVRVVGIYGTGGVGKTTIAKVVYKAITSLFDGCSYLEDIRERFTQSEGLNCPMFTCEEGAHIIRHRFHSIRVLIILDDVSHYHQLEPFIGKLSWFGPRSRIIVTTSDYGLIDIPEVAEKYEVEPLKPDQALFLFRRHASHVLQFPDRYDSLFDEIISVTGQIPLAIEVLAPLLCRVPSTLWQHTLKIMRKHGDPVERMLMASFEFLNYETKEILLDIACFFVGKDIANPFSMWCACGYDPLSGIKVLLDMSLVQIGENNKLWMHDQLRNLCQQIVKNEDPERPERRSRLWDHADAISMLKERKGTKRVQALDLKYDNICHDCFTCEEFELLPGLRYLNMGKARIIGDSKNSLSNLRWLDWQVCPETFGACDLHLKELVILDLSWSKVAHNWKGWSQIKMPQMRILNLTGCTDLLITPDFSGFEKLEILILEHCSRLVKIDASIAHLKFLVTLNLKFCSELSMLPKELNDIKEMKELLIDGTSIKEIPSILANMKKLKILSASNCFSLSGLPQSLGQLEALSVLLLDSAKIVELPDSIGELVQLKQISLRNCRRLGELPDSIGNLGRSLIELDLSGTGICDLPGSIMNLRGLKVLKMDSCFTREFPRDIGRLTNLEEMHALRCRSLEGDIPSDIGELKSLRMLVLGYTRISSLPPCIQSLCCLQTLDLLNCDRIEALPILPSGLTRLRVISRSMKAVPFIDNLTKLEELCLGDEDPEELKLPSTQRVMNSILTRGVVLSFLWPKRFLRLKVLELSHSRITDLRLRDKCLPQLTKLVVSGANLRRIQQLPSTLSFLSVRGCLSLKRLPTVQCLKSLNELRLSHSAVREVEGLGELGALEIIDISHCEIRNLEGLGQLTSLISLKLSDCDHLRKLPNISNLKMLKILEIRRCREIKNIQGLQEIRSSLGKLHVGEGKDEDSQQAMENKDPQGHCYAAPPPQCLRQPEKRTEHERLLHGQVQAQQIVLGHEPSPPQGQSPEPAIVLDNCSGEAAVELHHFHLSWSPSGSTSPFSPSASACSPSAPPQAEEEEQVDAAEDEGLEEQEGQEVEEEEEEHEQSLDDVYSQVGKQIKLLDEQQIKLRDEQVIITGQISKSNRKVRENRTVGGATAGQIRRSNRKFREKRKRTDGVAAGQISKSKAHRWRSPPPLHSQLHAFGERTSKVKPYAFVKAK</sequence>
<evidence type="ECO:0000256" key="1">
    <source>
        <dbReference type="ARBA" id="ARBA00022614"/>
    </source>
</evidence>
<dbReference type="PANTHER" id="PTHR11017">
    <property type="entry name" value="LEUCINE-RICH REPEAT-CONTAINING PROTEIN"/>
    <property type="match status" value="1"/>
</dbReference>
<name>A0ABD3L531_EUCGL</name>
<evidence type="ECO:0000256" key="2">
    <source>
        <dbReference type="ARBA" id="ARBA00022737"/>
    </source>
</evidence>
<evidence type="ECO:0000313" key="6">
    <source>
        <dbReference type="EMBL" id="KAL3746672.1"/>
    </source>
</evidence>
<keyword evidence="1" id="KW-0433">Leucine-rich repeat</keyword>
<dbReference type="Pfam" id="PF23282">
    <property type="entry name" value="WHD_ROQ1"/>
    <property type="match status" value="1"/>
</dbReference>
<dbReference type="InterPro" id="IPR003591">
    <property type="entry name" value="Leu-rich_rpt_typical-subtyp"/>
</dbReference>
<dbReference type="PANTHER" id="PTHR11017:SF385">
    <property type="entry name" value="DISEASE RESISTANCE PROTEIN (TIR-NBS-LRR CLASS)-RELATED"/>
    <property type="match status" value="1"/>
</dbReference>
<dbReference type="SUPFAM" id="SSF52200">
    <property type="entry name" value="Toll/Interleukin receptor TIR domain"/>
    <property type="match status" value="1"/>
</dbReference>
<dbReference type="Gene3D" id="3.40.50.10140">
    <property type="entry name" value="Toll/interleukin-1 receptor homology (TIR) domain"/>
    <property type="match status" value="1"/>
</dbReference>
<dbReference type="PRINTS" id="PR00364">
    <property type="entry name" value="DISEASERSIST"/>
</dbReference>
<dbReference type="InterPro" id="IPR058192">
    <property type="entry name" value="WHD_ROQ1-like"/>
</dbReference>
<dbReference type="GO" id="GO:0051707">
    <property type="term" value="P:response to other organism"/>
    <property type="evidence" value="ECO:0007669"/>
    <property type="project" value="UniProtKB-ARBA"/>
</dbReference>
<feature type="domain" description="TIR" evidence="5">
    <location>
        <begin position="164"/>
        <end position="325"/>
    </location>
</feature>
<proteinExistence type="predicted"/>
<dbReference type="SUPFAM" id="SSF52058">
    <property type="entry name" value="L domain-like"/>
    <property type="match status" value="2"/>
</dbReference>
<gene>
    <name evidence="6" type="ORF">ACJRO7_015601</name>
</gene>
<dbReference type="Gene3D" id="3.80.10.10">
    <property type="entry name" value="Ribonuclease Inhibitor"/>
    <property type="match status" value="3"/>
</dbReference>
<feature type="region of interest" description="Disordered" evidence="3">
    <location>
        <begin position="1367"/>
        <end position="1426"/>
    </location>
</feature>